<dbReference type="NCBIfam" id="TIGR00705">
    <property type="entry name" value="SppA_67K"/>
    <property type="match status" value="1"/>
</dbReference>
<dbReference type="PANTHER" id="PTHR33209:SF1">
    <property type="entry name" value="PEPTIDASE S49 DOMAIN-CONTAINING PROTEIN"/>
    <property type="match status" value="1"/>
</dbReference>
<keyword evidence="8" id="KW-1133">Transmembrane helix</keyword>
<evidence type="ECO:0000256" key="8">
    <source>
        <dbReference type="SAM" id="Phobius"/>
    </source>
</evidence>
<feature type="domain" description="Peptidase S49" evidence="9">
    <location>
        <begin position="121"/>
        <end position="263"/>
    </location>
</feature>
<evidence type="ECO:0000313" key="11">
    <source>
        <dbReference type="Proteomes" id="UP000184516"/>
    </source>
</evidence>
<dbReference type="Gene3D" id="3.90.226.10">
    <property type="entry name" value="2-enoyl-CoA Hydratase, Chain A, domain 1"/>
    <property type="match status" value="3"/>
</dbReference>
<dbReference type="InterPro" id="IPR029045">
    <property type="entry name" value="ClpP/crotonase-like_dom_sf"/>
</dbReference>
<dbReference type="SUPFAM" id="SSF52096">
    <property type="entry name" value="ClpP/crotonase"/>
    <property type="match status" value="2"/>
</dbReference>
<feature type="domain" description="Peptidase S49" evidence="9">
    <location>
        <begin position="369"/>
        <end position="519"/>
    </location>
</feature>
<evidence type="ECO:0000256" key="1">
    <source>
        <dbReference type="ARBA" id="ARBA00004370"/>
    </source>
</evidence>
<organism evidence="10 11">
    <name type="scientific">Flavobacterium fluvii</name>
    <dbReference type="NCBI Taxonomy" id="468056"/>
    <lineage>
        <taxon>Bacteria</taxon>
        <taxon>Pseudomonadati</taxon>
        <taxon>Bacteroidota</taxon>
        <taxon>Flavobacteriia</taxon>
        <taxon>Flavobacteriales</taxon>
        <taxon>Flavobacteriaceae</taxon>
        <taxon>Flavobacterium</taxon>
    </lineage>
</organism>
<dbReference type="InterPro" id="IPR047272">
    <property type="entry name" value="S49_SppA_C"/>
</dbReference>
<feature type="transmembrane region" description="Helical" evidence="8">
    <location>
        <begin position="7"/>
        <end position="32"/>
    </location>
</feature>
<evidence type="ECO:0000256" key="5">
    <source>
        <dbReference type="ARBA" id="ARBA00022825"/>
    </source>
</evidence>
<dbReference type="Pfam" id="PF01343">
    <property type="entry name" value="Peptidase_S49"/>
    <property type="match status" value="2"/>
</dbReference>
<evidence type="ECO:0000259" key="9">
    <source>
        <dbReference type="Pfam" id="PF01343"/>
    </source>
</evidence>
<evidence type="ECO:0000256" key="2">
    <source>
        <dbReference type="ARBA" id="ARBA00008683"/>
    </source>
</evidence>
<keyword evidence="5" id="KW-0720">Serine protease</keyword>
<keyword evidence="3 10" id="KW-0645">Protease</keyword>
<reference evidence="11" key="1">
    <citation type="submission" date="2016-11" db="EMBL/GenBank/DDBJ databases">
        <authorList>
            <person name="Varghese N."/>
            <person name="Submissions S."/>
        </authorList>
    </citation>
    <scope>NUCLEOTIDE SEQUENCE [LARGE SCALE GENOMIC DNA]</scope>
    <source>
        <strain evidence="11">DSM 19978</strain>
    </source>
</reference>
<proteinExistence type="inferred from homology"/>
<keyword evidence="11" id="KW-1185">Reference proteome</keyword>
<dbReference type="GO" id="GO:0006465">
    <property type="term" value="P:signal peptide processing"/>
    <property type="evidence" value="ECO:0007669"/>
    <property type="project" value="InterPro"/>
</dbReference>
<evidence type="ECO:0000313" key="10">
    <source>
        <dbReference type="EMBL" id="SHF97432.1"/>
    </source>
</evidence>
<dbReference type="PANTHER" id="PTHR33209">
    <property type="entry name" value="PROTEASE 4"/>
    <property type="match status" value="1"/>
</dbReference>
<dbReference type="InterPro" id="IPR004635">
    <property type="entry name" value="Pept_S49_SppA"/>
</dbReference>
<gene>
    <name evidence="10" type="ORF">SAMN05443549_1011043</name>
</gene>
<evidence type="ECO:0000256" key="4">
    <source>
        <dbReference type="ARBA" id="ARBA00022801"/>
    </source>
</evidence>
<dbReference type="InterPro" id="IPR002142">
    <property type="entry name" value="Peptidase_S49"/>
</dbReference>
<name>A0A1M5G1X7_9FLAO</name>
<dbReference type="STRING" id="468056.SAMN05443549_1011043"/>
<dbReference type="Proteomes" id="UP000184516">
    <property type="component" value="Unassembled WGS sequence"/>
</dbReference>
<dbReference type="OrthoDB" id="9764363at2"/>
<dbReference type="InterPro" id="IPR004634">
    <property type="entry name" value="Pept_S49_pIV"/>
</dbReference>
<dbReference type="NCBIfam" id="TIGR00706">
    <property type="entry name" value="SppA_dom"/>
    <property type="match status" value="1"/>
</dbReference>
<dbReference type="PIRSF" id="PIRSF001217">
    <property type="entry name" value="Protease_4_SppA"/>
    <property type="match status" value="1"/>
</dbReference>
<dbReference type="GO" id="GO:0008236">
    <property type="term" value="F:serine-type peptidase activity"/>
    <property type="evidence" value="ECO:0007669"/>
    <property type="project" value="UniProtKB-KW"/>
</dbReference>
<dbReference type="GO" id="GO:0016020">
    <property type="term" value="C:membrane"/>
    <property type="evidence" value="ECO:0007669"/>
    <property type="project" value="UniProtKB-SubCell"/>
</dbReference>
<comment type="similarity">
    <text evidence="2">Belongs to the peptidase S49 family.</text>
</comment>
<evidence type="ECO:0000256" key="6">
    <source>
        <dbReference type="ARBA" id="ARBA00023136"/>
    </source>
</evidence>
<evidence type="ECO:0000256" key="7">
    <source>
        <dbReference type="PIRSR" id="PIRSR001217-1"/>
    </source>
</evidence>
<dbReference type="InterPro" id="IPR047217">
    <property type="entry name" value="S49_SppA_67K_type_N"/>
</dbReference>
<accession>A0A1M5G1X7</accession>
<feature type="active site" description="Proton donor/acceptor" evidence="7">
    <location>
        <position position="189"/>
    </location>
</feature>
<evidence type="ECO:0000256" key="3">
    <source>
        <dbReference type="ARBA" id="ARBA00022670"/>
    </source>
</evidence>
<dbReference type="EMBL" id="FQWB01000001">
    <property type="protein sequence ID" value="SHF97432.1"/>
    <property type="molecule type" value="Genomic_DNA"/>
</dbReference>
<keyword evidence="8" id="KW-0812">Transmembrane</keyword>
<dbReference type="RefSeq" id="WP_073368395.1">
    <property type="nucleotide sequence ID" value="NZ_FQWB01000001.1"/>
</dbReference>
<protein>
    <submittedName>
        <fullName evidence="10">Protease-4</fullName>
    </submittedName>
</protein>
<sequence length="586" mass="65339">MKFLGNVLATIVGLFVFLMLFFVGLILIAAIFGGEPEAVEVKSNSVIELDLKHIKDDYAGKYKNPWMTILSDGEKIGLSDIINAIESAKTDDYIKGISILNNESELGMAQRKALRDALEDFKKSGKFVMAYANSYSQKEYYLNSVANTIYLNPVGDFDFKGLSAELMFFKDLQEKSGVKMEVIRHGKYKSAVEPFLENEMSDANREQTLALLNSVWSSIIGDISKSRNISVTKLNEIANGLLARTPQMAKAEKLVDVVAYEDIYHDAIRKILKVEKDEDYNKVDLLDYTRKTVTTSENFEVKDKIAIIYAQGQIMSGEGDVNTIGEGSMRRSLMEARKDKDVKAIVLRINSPGGSALTSDLIWREVELTKKVKPVVVSMGNYAASGGYYIACNANKIFAENNTITGSIGVFGILPNFTQLATKIGIHTEQVKTNENAAEYSPFVPMDEKFKTVTLESVEHIYKTFVSHVAQGRKMTFAQVDSIAQGRVWSGSEAVKIGLVDKIGGLDAAIKEAASLAKTKQYNTQNFPEFEKDINDLLQNLPFAKSKESYIKEELGEETYRIMEQIKKVQSQKGVQAMMPFEINIH</sequence>
<keyword evidence="6 8" id="KW-0472">Membrane</keyword>
<comment type="subcellular location">
    <subcellularLocation>
        <location evidence="1">Membrane</location>
    </subcellularLocation>
</comment>
<dbReference type="CDD" id="cd07018">
    <property type="entry name" value="S49_SppA_67K_type"/>
    <property type="match status" value="1"/>
</dbReference>
<keyword evidence="4" id="KW-0378">Hydrolase</keyword>
<dbReference type="CDD" id="cd07023">
    <property type="entry name" value="S49_Sppa_N_C"/>
    <property type="match status" value="1"/>
</dbReference>
<dbReference type="AlphaFoldDB" id="A0A1M5G1X7"/>
<feature type="active site" description="Nucleophile" evidence="7">
    <location>
        <position position="385"/>
    </location>
</feature>